<evidence type="ECO:0000313" key="1">
    <source>
        <dbReference type="EMBL" id="AEV34232.1"/>
    </source>
</evidence>
<sequence>MQKLMLNKLCCPMDKSELHIEIYKEDETGEVLEGMMTCPDCKRYYPIIYSIPIMTPDDYRQKELEAPMLKRWGLEMDASKPETFQLASSSHVAIEK</sequence>
<gene>
    <name evidence="1" type="ordered locus">Oweho_3281</name>
</gene>
<dbReference type="RefSeq" id="WP_014203579.1">
    <property type="nucleotide sequence ID" value="NC_016599.1"/>
</dbReference>
<reference evidence="1 2" key="1">
    <citation type="journal article" date="2012" name="Stand. Genomic Sci.">
        <title>Genome sequence of the orange-pigmented seawater bacterium Owenweeksia hongkongensis type strain (UST20020801(T)).</title>
        <authorList>
            <person name="Riedel T."/>
            <person name="Held B."/>
            <person name="Nolan M."/>
            <person name="Lucas S."/>
            <person name="Lapidus A."/>
            <person name="Tice H."/>
            <person name="Del Rio T.G."/>
            <person name="Cheng J.F."/>
            <person name="Han C."/>
            <person name="Tapia R."/>
            <person name="Goodwin L.A."/>
            <person name="Pitluck S."/>
            <person name="Liolios K."/>
            <person name="Mavromatis K."/>
            <person name="Pagani I."/>
            <person name="Ivanova N."/>
            <person name="Mikhailova N."/>
            <person name="Pati A."/>
            <person name="Chen A."/>
            <person name="Palaniappan K."/>
            <person name="Rohde M."/>
            <person name="Tindall B.J."/>
            <person name="Detter J.C."/>
            <person name="Goker M."/>
            <person name="Woyke T."/>
            <person name="Bristow J."/>
            <person name="Eisen J.A."/>
            <person name="Markowitz V."/>
            <person name="Hugenholtz P."/>
            <person name="Klenk H.P."/>
            <person name="Kyrpides N.C."/>
        </authorList>
    </citation>
    <scope>NUCLEOTIDE SEQUENCE</scope>
    <source>
        <strain evidence="2">DSM 17368 / JCM 12287 / NRRL B-23963</strain>
    </source>
</reference>
<evidence type="ECO:0000313" key="2">
    <source>
        <dbReference type="Proteomes" id="UP000005631"/>
    </source>
</evidence>
<dbReference type="Proteomes" id="UP000005631">
    <property type="component" value="Chromosome"/>
</dbReference>
<dbReference type="STRING" id="926562.Oweho_3281"/>
<dbReference type="SUPFAM" id="SSF158997">
    <property type="entry name" value="Trm112p-like"/>
    <property type="match status" value="1"/>
</dbReference>
<dbReference type="eggNOG" id="COG2835">
    <property type="taxonomic scope" value="Bacteria"/>
</dbReference>
<dbReference type="HOGENOM" id="CLU_155659_4_3_10"/>
<dbReference type="Pfam" id="PF03966">
    <property type="entry name" value="Trm112p"/>
    <property type="match status" value="1"/>
</dbReference>
<keyword evidence="2" id="KW-1185">Reference proteome</keyword>
<name>G8R4D2_OWEHD</name>
<dbReference type="AlphaFoldDB" id="G8R4D2"/>
<dbReference type="KEGG" id="oho:Oweho_3281"/>
<accession>G8R4D2</accession>
<dbReference type="Gene3D" id="2.20.25.10">
    <property type="match status" value="1"/>
</dbReference>
<dbReference type="OrthoDB" id="678493at2"/>
<dbReference type="InterPro" id="IPR005651">
    <property type="entry name" value="Trm112-like"/>
</dbReference>
<organism evidence="1 2">
    <name type="scientific">Owenweeksia hongkongensis (strain DSM 17368 / CIP 108786 / JCM 12287 / NRRL B-23963 / UST20020801)</name>
    <dbReference type="NCBI Taxonomy" id="926562"/>
    <lineage>
        <taxon>Bacteria</taxon>
        <taxon>Pseudomonadati</taxon>
        <taxon>Bacteroidota</taxon>
        <taxon>Flavobacteriia</taxon>
        <taxon>Flavobacteriales</taxon>
        <taxon>Owenweeksiaceae</taxon>
        <taxon>Owenweeksia</taxon>
    </lineage>
</organism>
<protein>
    <recommendedName>
        <fullName evidence="3">Trm112 family protein</fullName>
    </recommendedName>
</protein>
<evidence type="ECO:0008006" key="3">
    <source>
        <dbReference type="Google" id="ProtNLM"/>
    </source>
</evidence>
<dbReference type="EMBL" id="CP003156">
    <property type="protein sequence ID" value="AEV34232.1"/>
    <property type="molecule type" value="Genomic_DNA"/>
</dbReference>
<proteinExistence type="predicted"/>